<proteinExistence type="predicted"/>
<evidence type="ECO:0000313" key="2">
    <source>
        <dbReference type="Proteomes" id="UP000191554"/>
    </source>
</evidence>
<keyword evidence="2" id="KW-1185">Reference proteome</keyword>
<accession>A0A1V4SF05</accession>
<comment type="caution">
    <text evidence="1">The sequence shown here is derived from an EMBL/GenBank/DDBJ whole genome shotgun (WGS) entry which is preliminary data.</text>
</comment>
<sequence>MEFNLKTGVQNIVVFLNYISIYSRTVLVREKFVCEYCG</sequence>
<reference evidence="1 2" key="1">
    <citation type="submission" date="2017-03" db="EMBL/GenBank/DDBJ databases">
        <title>Genome sequence of Clostridium hungatei DSM 14427.</title>
        <authorList>
            <person name="Poehlein A."/>
            <person name="Daniel R."/>
        </authorList>
    </citation>
    <scope>NUCLEOTIDE SEQUENCE [LARGE SCALE GENOMIC DNA]</scope>
    <source>
        <strain evidence="1 2">DSM 14427</strain>
    </source>
</reference>
<dbReference type="Proteomes" id="UP000191554">
    <property type="component" value="Unassembled WGS sequence"/>
</dbReference>
<gene>
    <name evidence="1" type="ORF">CLHUN_37380</name>
</gene>
<dbReference type="STRING" id="48256.CLHUN_37380"/>
<name>A0A1V4SF05_RUMHU</name>
<protein>
    <submittedName>
        <fullName evidence="1">Uncharacterized protein</fullName>
    </submittedName>
</protein>
<organism evidence="1 2">
    <name type="scientific">Ruminiclostridium hungatei</name>
    <name type="common">Clostridium hungatei</name>
    <dbReference type="NCBI Taxonomy" id="48256"/>
    <lineage>
        <taxon>Bacteria</taxon>
        <taxon>Bacillati</taxon>
        <taxon>Bacillota</taxon>
        <taxon>Clostridia</taxon>
        <taxon>Eubacteriales</taxon>
        <taxon>Oscillospiraceae</taxon>
        <taxon>Ruminiclostridium</taxon>
    </lineage>
</organism>
<dbReference type="AlphaFoldDB" id="A0A1V4SF05"/>
<dbReference type="EMBL" id="MZGX01000029">
    <property type="protein sequence ID" value="OPX42440.1"/>
    <property type="molecule type" value="Genomic_DNA"/>
</dbReference>
<evidence type="ECO:0000313" key="1">
    <source>
        <dbReference type="EMBL" id="OPX42440.1"/>
    </source>
</evidence>